<evidence type="ECO:0000256" key="1">
    <source>
        <dbReference type="SAM" id="MobiDB-lite"/>
    </source>
</evidence>
<gene>
    <name evidence="2" type="ORF">C5Q98_07255</name>
</gene>
<proteinExistence type="predicted"/>
<dbReference type="RefSeq" id="WP_106012964.1">
    <property type="nucleotide sequence ID" value="NZ_CP027226.1"/>
</dbReference>
<feature type="compositionally biased region" description="Basic and acidic residues" evidence="1">
    <location>
        <begin position="16"/>
        <end position="26"/>
    </location>
</feature>
<dbReference type="EMBL" id="CP027226">
    <property type="protein sequence ID" value="AVM43017.1"/>
    <property type="molecule type" value="Genomic_DNA"/>
</dbReference>
<dbReference type="OrthoDB" id="1699217at2"/>
<name>A0A2S0KPS2_9FIRM</name>
<dbReference type="KEGG" id="fsa:C5Q98_07255"/>
<sequence>MSKEKKTSDAQVRASRNWDKNNPEKARHSRYKSAAKTFIRHHATEEEMQELEELIKVRREKIAES</sequence>
<organism evidence="2 3">
    <name type="scientific">Fastidiosipila sanguinis</name>
    <dbReference type="NCBI Taxonomy" id="236753"/>
    <lineage>
        <taxon>Bacteria</taxon>
        <taxon>Bacillati</taxon>
        <taxon>Bacillota</taxon>
        <taxon>Clostridia</taxon>
        <taxon>Eubacteriales</taxon>
        <taxon>Oscillospiraceae</taxon>
        <taxon>Fastidiosipila</taxon>
    </lineage>
</organism>
<accession>A0A2S0KPS2</accession>
<protein>
    <submittedName>
        <fullName evidence="2">Uncharacterized protein</fullName>
    </submittedName>
</protein>
<evidence type="ECO:0000313" key="3">
    <source>
        <dbReference type="Proteomes" id="UP000237947"/>
    </source>
</evidence>
<evidence type="ECO:0000313" key="2">
    <source>
        <dbReference type="EMBL" id="AVM43017.1"/>
    </source>
</evidence>
<reference evidence="3" key="1">
    <citation type="submission" date="2018-02" db="EMBL/GenBank/DDBJ databases">
        <authorList>
            <person name="Holder M.E."/>
            <person name="Ajami N.J."/>
            <person name="Petrosino J.F."/>
        </authorList>
    </citation>
    <scope>NUCLEOTIDE SEQUENCE [LARGE SCALE GENOMIC DNA]</scope>
    <source>
        <strain evidence="3">CCUG 47711</strain>
    </source>
</reference>
<dbReference type="Proteomes" id="UP000237947">
    <property type="component" value="Chromosome"/>
</dbReference>
<keyword evidence="3" id="KW-1185">Reference proteome</keyword>
<dbReference type="AlphaFoldDB" id="A0A2S0KPS2"/>
<feature type="region of interest" description="Disordered" evidence="1">
    <location>
        <begin position="1"/>
        <end position="32"/>
    </location>
</feature>